<evidence type="ECO:0000256" key="1">
    <source>
        <dbReference type="SAM" id="MobiDB-lite"/>
    </source>
</evidence>
<comment type="caution">
    <text evidence="2">The sequence shown here is derived from an EMBL/GenBank/DDBJ whole genome shotgun (WGS) entry which is preliminary data.</text>
</comment>
<feature type="region of interest" description="Disordered" evidence="1">
    <location>
        <begin position="126"/>
        <end position="177"/>
    </location>
</feature>
<feature type="compositionally biased region" description="Basic residues" evidence="1">
    <location>
        <begin position="144"/>
        <end position="155"/>
    </location>
</feature>
<feature type="region of interest" description="Disordered" evidence="1">
    <location>
        <begin position="43"/>
        <end position="72"/>
    </location>
</feature>
<protein>
    <submittedName>
        <fullName evidence="2">Uncharacterized protein</fullName>
    </submittedName>
</protein>
<dbReference type="AlphaFoldDB" id="A0A812U3G0"/>
<gene>
    <name evidence="2" type="ORF">SNAT2548_LOCUS31738</name>
</gene>
<evidence type="ECO:0000313" key="2">
    <source>
        <dbReference type="EMBL" id="CAE7562150.1"/>
    </source>
</evidence>
<evidence type="ECO:0000313" key="3">
    <source>
        <dbReference type="Proteomes" id="UP000604046"/>
    </source>
</evidence>
<name>A0A812U3G0_9DINO</name>
<dbReference type="EMBL" id="CAJNDS010002673">
    <property type="protein sequence ID" value="CAE7562150.1"/>
    <property type="molecule type" value="Genomic_DNA"/>
</dbReference>
<keyword evidence="3" id="KW-1185">Reference proteome</keyword>
<proteinExistence type="predicted"/>
<accession>A0A812U3G0</accession>
<reference evidence="2" key="1">
    <citation type="submission" date="2021-02" db="EMBL/GenBank/DDBJ databases">
        <authorList>
            <person name="Dougan E. K."/>
            <person name="Rhodes N."/>
            <person name="Thang M."/>
            <person name="Chan C."/>
        </authorList>
    </citation>
    <scope>NUCLEOTIDE SEQUENCE</scope>
</reference>
<organism evidence="2 3">
    <name type="scientific">Symbiodinium natans</name>
    <dbReference type="NCBI Taxonomy" id="878477"/>
    <lineage>
        <taxon>Eukaryota</taxon>
        <taxon>Sar</taxon>
        <taxon>Alveolata</taxon>
        <taxon>Dinophyceae</taxon>
        <taxon>Suessiales</taxon>
        <taxon>Symbiodiniaceae</taxon>
        <taxon>Symbiodinium</taxon>
    </lineage>
</organism>
<dbReference type="Proteomes" id="UP000604046">
    <property type="component" value="Unassembled WGS sequence"/>
</dbReference>
<dbReference type="OrthoDB" id="10639055at2759"/>
<sequence>MAFAEPRLPPLPPVFITVDAKSPDSEDIFRRATVRRSRSFSGYAPFGRSDAEPELPSSCDADPASATADPVVWPDTDEDAVVGCSEASPGYMRCFSALTLSTGKDLDVDPSVKVALDLESAIPTPHGKQEVVAVHSGAQASRENRKKRGRTRKHRPQDPDPHPTAGTSTSVLQAQRAAATVLNKVRALMAANRLRSSRN</sequence>